<dbReference type="GO" id="GO:0016787">
    <property type="term" value="F:hydrolase activity"/>
    <property type="evidence" value="ECO:0007669"/>
    <property type="project" value="UniProtKB-KW"/>
</dbReference>
<dbReference type="InterPro" id="IPR050556">
    <property type="entry name" value="Type_II_TA_system_RNase"/>
</dbReference>
<dbReference type="Pfam" id="PF01850">
    <property type="entry name" value="PIN"/>
    <property type="match status" value="1"/>
</dbReference>
<keyword evidence="4" id="KW-0479">Metal-binding</keyword>
<keyword evidence="2" id="KW-1277">Toxin-antitoxin system</keyword>
<dbReference type="PANTHER" id="PTHR33653">
    <property type="entry name" value="RIBONUCLEASE VAPC2"/>
    <property type="match status" value="1"/>
</dbReference>
<dbReference type="OrthoDB" id="9815354at2"/>
<dbReference type="Gene3D" id="3.40.50.1010">
    <property type="entry name" value="5'-nuclease"/>
    <property type="match status" value="1"/>
</dbReference>
<dbReference type="GO" id="GO:0004518">
    <property type="term" value="F:nuclease activity"/>
    <property type="evidence" value="ECO:0007669"/>
    <property type="project" value="UniProtKB-KW"/>
</dbReference>
<dbReference type="InterPro" id="IPR002716">
    <property type="entry name" value="PIN_dom"/>
</dbReference>
<dbReference type="PANTHER" id="PTHR33653:SF1">
    <property type="entry name" value="RIBONUCLEASE VAPC2"/>
    <property type="match status" value="1"/>
</dbReference>
<keyword evidence="5 9" id="KW-0378">Hydrolase</keyword>
<evidence type="ECO:0000259" key="8">
    <source>
        <dbReference type="Pfam" id="PF01850"/>
    </source>
</evidence>
<dbReference type="EMBL" id="SJPO01000002">
    <property type="protein sequence ID" value="TWT78382.1"/>
    <property type="molecule type" value="Genomic_DNA"/>
</dbReference>
<organism evidence="9 10">
    <name type="scientific">Posidoniimonas polymericola</name>
    <dbReference type="NCBI Taxonomy" id="2528002"/>
    <lineage>
        <taxon>Bacteria</taxon>
        <taxon>Pseudomonadati</taxon>
        <taxon>Planctomycetota</taxon>
        <taxon>Planctomycetia</taxon>
        <taxon>Pirellulales</taxon>
        <taxon>Lacipirellulaceae</taxon>
        <taxon>Posidoniimonas</taxon>
    </lineage>
</organism>
<proteinExistence type="inferred from homology"/>
<gene>
    <name evidence="9" type="primary">fitB</name>
    <name evidence="9" type="ORF">Pla123a_11730</name>
</gene>
<evidence type="ECO:0000256" key="5">
    <source>
        <dbReference type="ARBA" id="ARBA00022801"/>
    </source>
</evidence>
<evidence type="ECO:0000256" key="4">
    <source>
        <dbReference type="ARBA" id="ARBA00022723"/>
    </source>
</evidence>
<accession>A0A5C5YTP3</accession>
<keyword evidence="6" id="KW-0460">Magnesium</keyword>
<sequence length="145" mass="15799">MRTLLDTCVLSEIQRPQGNPRVRERLEALPPEAIFLSVLTLGGLRKGINKLAPSAKKKSLGVWFDQVVNSAEDRILPVDLETAVIWGEITASSAAKGRQIPAVDGLLAATALRHGLHLVTRNITDFVSTGVMLINPWEDLSAKPR</sequence>
<evidence type="ECO:0000256" key="2">
    <source>
        <dbReference type="ARBA" id="ARBA00022649"/>
    </source>
</evidence>
<evidence type="ECO:0000256" key="1">
    <source>
        <dbReference type="ARBA" id="ARBA00001946"/>
    </source>
</evidence>
<evidence type="ECO:0000256" key="7">
    <source>
        <dbReference type="ARBA" id="ARBA00038093"/>
    </source>
</evidence>
<keyword evidence="3" id="KW-0540">Nuclease</keyword>
<feature type="domain" description="PIN" evidence="8">
    <location>
        <begin position="4"/>
        <end position="122"/>
    </location>
</feature>
<dbReference type="RefSeq" id="WP_146584797.1">
    <property type="nucleotide sequence ID" value="NZ_SJPO01000002.1"/>
</dbReference>
<dbReference type="InterPro" id="IPR029060">
    <property type="entry name" value="PIN-like_dom_sf"/>
</dbReference>
<evidence type="ECO:0000313" key="9">
    <source>
        <dbReference type="EMBL" id="TWT78382.1"/>
    </source>
</evidence>
<evidence type="ECO:0000256" key="6">
    <source>
        <dbReference type="ARBA" id="ARBA00022842"/>
    </source>
</evidence>
<reference evidence="9 10" key="1">
    <citation type="submission" date="2019-02" db="EMBL/GenBank/DDBJ databases">
        <title>Deep-cultivation of Planctomycetes and their phenomic and genomic characterization uncovers novel biology.</title>
        <authorList>
            <person name="Wiegand S."/>
            <person name="Jogler M."/>
            <person name="Boedeker C."/>
            <person name="Pinto D."/>
            <person name="Vollmers J."/>
            <person name="Rivas-Marin E."/>
            <person name="Kohn T."/>
            <person name="Peeters S.H."/>
            <person name="Heuer A."/>
            <person name="Rast P."/>
            <person name="Oberbeckmann S."/>
            <person name="Bunk B."/>
            <person name="Jeske O."/>
            <person name="Meyerdierks A."/>
            <person name="Storesund J.E."/>
            <person name="Kallscheuer N."/>
            <person name="Luecker S."/>
            <person name="Lage O.M."/>
            <person name="Pohl T."/>
            <person name="Merkel B.J."/>
            <person name="Hornburger P."/>
            <person name="Mueller R.-W."/>
            <person name="Bruemmer F."/>
            <person name="Labrenz M."/>
            <person name="Spormann A.M."/>
            <person name="Op Den Camp H."/>
            <person name="Overmann J."/>
            <person name="Amann R."/>
            <person name="Jetten M.S.M."/>
            <person name="Mascher T."/>
            <person name="Medema M.H."/>
            <person name="Devos D.P."/>
            <person name="Kaster A.-K."/>
            <person name="Ovreas L."/>
            <person name="Rohde M."/>
            <person name="Galperin M.Y."/>
            <person name="Jogler C."/>
        </authorList>
    </citation>
    <scope>NUCLEOTIDE SEQUENCE [LARGE SCALE GENOMIC DNA]</scope>
    <source>
        <strain evidence="9 10">Pla123a</strain>
    </source>
</reference>
<evidence type="ECO:0000256" key="3">
    <source>
        <dbReference type="ARBA" id="ARBA00022722"/>
    </source>
</evidence>
<comment type="cofactor">
    <cofactor evidence="1">
        <name>Mg(2+)</name>
        <dbReference type="ChEBI" id="CHEBI:18420"/>
    </cofactor>
</comment>
<dbReference type="CDD" id="cd18746">
    <property type="entry name" value="PIN_VapC4-5_FitB-like"/>
    <property type="match status" value="1"/>
</dbReference>
<dbReference type="Proteomes" id="UP000318478">
    <property type="component" value="Unassembled WGS sequence"/>
</dbReference>
<protein>
    <submittedName>
        <fullName evidence="9">Toxin FitB</fullName>
        <ecNumber evidence="9">3.1.-.-</ecNumber>
    </submittedName>
</protein>
<comment type="caution">
    <text evidence="9">The sequence shown here is derived from an EMBL/GenBank/DDBJ whole genome shotgun (WGS) entry which is preliminary data.</text>
</comment>
<dbReference type="AlphaFoldDB" id="A0A5C5YTP3"/>
<dbReference type="GO" id="GO:0046872">
    <property type="term" value="F:metal ion binding"/>
    <property type="evidence" value="ECO:0007669"/>
    <property type="project" value="UniProtKB-KW"/>
</dbReference>
<name>A0A5C5YTP3_9BACT</name>
<dbReference type="EC" id="3.1.-.-" evidence="9"/>
<evidence type="ECO:0000313" key="10">
    <source>
        <dbReference type="Proteomes" id="UP000318478"/>
    </source>
</evidence>
<keyword evidence="10" id="KW-1185">Reference proteome</keyword>
<dbReference type="SUPFAM" id="SSF88723">
    <property type="entry name" value="PIN domain-like"/>
    <property type="match status" value="1"/>
</dbReference>
<comment type="similarity">
    <text evidence="7">Belongs to the PINc/VapC protein family.</text>
</comment>